<gene>
    <name evidence="3" type="ORF">TL16_g00357</name>
</gene>
<feature type="region of interest" description="Disordered" evidence="2">
    <location>
        <begin position="1"/>
        <end position="81"/>
    </location>
</feature>
<keyword evidence="1" id="KW-0106">Calcium</keyword>
<reference evidence="4" key="1">
    <citation type="journal article" date="2023" name="Commun. Biol.">
        <title>Genome analysis of Parmales, the sister group of diatoms, reveals the evolutionary specialization of diatoms from phago-mixotrophs to photoautotrophs.</title>
        <authorList>
            <person name="Ban H."/>
            <person name="Sato S."/>
            <person name="Yoshikawa S."/>
            <person name="Yamada K."/>
            <person name="Nakamura Y."/>
            <person name="Ichinomiya M."/>
            <person name="Sato N."/>
            <person name="Blanc-Mathieu R."/>
            <person name="Endo H."/>
            <person name="Kuwata A."/>
            <person name="Ogata H."/>
        </authorList>
    </citation>
    <scope>NUCLEOTIDE SEQUENCE [LARGE SCALE GENOMIC DNA]</scope>
</reference>
<protein>
    <submittedName>
        <fullName evidence="3">Uncharacterized protein</fullName>
    </submittedName>
</protein>
<feature type="compositionally biased region" description="Low complexity" evidence="2">
    <location>
        <begin position="39"/>
        <end position="51"/>
    </location>
</feature>
<evidence type="ECO:0000313" key="3">
    <source>
        <dbReference type="EMBL" id="GMH48732.1"/>
    </source>
</evidence>
<sequence>MGLSSGREQILSARSGAGNQVDDYINNQRSARGKTPGFGASPGSARGSARSRMYDMPSARGSARGGSKTSPDKSVVSIGSMGDPADYLEKMRKTKMAEAREKAKKEVASFEGHYNQYSRPKVSSSIPLRSSFLDPKINNIPKSKTRSELLRVIKANNIPHHSFDIDGDGYVSQEDLLLGKRFDLDGNGVLDPEEVEIGRRIIAEEFFKAHRHDLHLFGEDYHEHSEHENIDKVATSHTFTKIMNGLKEKEKHYRDRGSYNMTEALTVWNPELVKNNFYADKMDVTAWNDFGAEPRAPDFVANGKHSGSRHAMFNLRKNIEREVCQQRLDAAEAKKPKYSTRRVALMTNVEIENS</sequence>
<dbReference type="Proteomes" id="UP001162640">
    <property type="component" value="Unassembled WGS sequence"/>
</dbReference>
<name>A0A9W6Z5X5_9STRA</name>
<dbReference type="InterPro" id="IPR018247">
    <property type="entry name" value="EF_Hand_1_Ca_BS"/>
</dbReference>
<accession>A0A9W6Z5X5</accession>
<dbReference type="PROSITE" id="PS00018">
    <property type="entry name" value="EF_HAND_1"/>
    <property type="match status" value="1"/>
</dbReference>
<proteinExistence type="predicted"/>
<dbReference type="EMBL" id="BLQM01000006">
    <property type="protein sequence ID" value="GMH48732.1"/>
    <property type="molecule type" value="Genomic_DNA"/>
</dbReference>
<comment type="caution">
    <text evidence="3">The sequence shown here is derived from an EMBL/GenBank/DDBJ whole genome shotgun (WGS) entry which is preliminary data.</text>
</comment>
<dbReference type="InterPro" id="IPR011992">
    <property type="entry name" value="EF-hand-dom_pair"/>
</dbReference>
<dbReference type="SUPFAM" id="SSF47473">
    <property type="entry name" value="EF-hand"/>
    <property type="match status" value="1"/>
</dbReference>
<dbReference type="AlphaFoldDB" id="A0A9W6Z5X5"/>
<evidence type="ECO:0000256" key="2">
    <source>
        <dbReference type="SAM" id="MobiDB-lite"/>
    </source>
</evidence>
<organism evidence="3 4">
    <name type="scientific">Triparma laevis f. inornata</name>
    <dbReference type="NCBI Taxonomy" id="1714386"/>
    <lineage>
        <taxon>Eukaryota</taxon>
        <taxon>Sar</taxon>
        <taxon>Stramenopiles</taxon>
        <taxon>Ochrophyta</taxon>
        <taxon>Bolidophyceae</taxon>
        <taxon>Parmales</taxon>
        <taxon>Triparmaceae</taxon>
        <taxon>Triparma</taxon>
    </lineage>
</organism>
<evidence type="ECO:0000313" key="4">
    <source>
        <dbReference type="Proteomes" id="UP001162640"/>
    </source>
</evidence>
<evidence type="ECO:0000256" key="1">
    <source>
        <dbReference type="ARBA" id="ARBA00022837"/>
    </source>
</evidence>